<comment type="catalytic activity">
    <reaction evidence="9 10">
        <text>guanosine(37) in tRNA + S-adenosyl-L-methionine = N(1)-methylguanosine(37) in tRNA + S-adenosyl-L-homocysteine + H(+)</text>
        <dbReference type="Rhea" id="RHEA:36899"/>
        <dbReference type="Rhea" id="RHEA-COMP:10145"/>
        <dbReference type="Rhea" id="RHEA-COMP:10147"/>
        <dbReference type="ChEBI" id="CHEBI:15378"/>
        <dbReference type="ChEBI" id="CHEBI:57856"/>
        <dbReference type="ChEBI" id="CHEBI:59789"/>
        <dbReference type="ChEBI" id="CHEBI:73542"/>
        <dbReference type="ChEBI" id="CHEBI:74269"/>
        <dbReference type="EC" id="2.1.1.228"/>
    </reaction>
</comment>
<comment type="function">
    <text evidence="10">Specifically methylates the N1 position of guanosine-37 in various cytoplasmic and mitochondrial tRNAs. Methylation is not dependent on the nature of the nucleoside 5' of the target nucleoside. This is the first step in the biosynthesis of wybutosine (yW), a modified base adjacent to the anticodon of tRNAs and required for accurate decoding.</text>
</comment>
<dbReference type="GO" id="GO:0005634">
    <property type="term" value="C:nucleus"/>
    <property type="evidence" value="ECO:0007669"/>
    <property type="project" value="UniProtKB-SubCell"/>
</dbReference>
<feature type="binding site" evidence="10">
    <location>
        <begin position="490"/>
        <end position="491"/>
    </location>
    <ligand>
        <name>S-adenosyl-L-methionine</name>
        <dbReference type="ChEBI" id="CHEBI:59789"/>
    </ligand>
</feature>
<evidence type="ECO:0000259" key="12">
    <source>
        <dbReference type="PROSITE" id="PS51684"/>
    </source>
</evidence>
<accession>A0A7S4JH19</accession>
<evidence type="ECO:0000313" key="13">
    <source>
        <dbReference type="EMBL" id="CAE2263419.1"/>
    </source>
</evidence>
<keyword evidence="4 10" id="KW-0808">Transferase</keyword>
<comment type="subcellular location">
    <subcellularLocation>
        <location evidence="10">Mitochondrion matrix</location>
    </subcellularLocation>
    <subcellularLocation>
        <location evidence="10">Nucleus</location>
    </subcellularLocation>
    <subcellularLocation>
        <location evidence="10">Cytoplasm</location>
    </subcellularLocation>
    <text evidence="10">Predominantly in the mitochondria and in the nucleus.</text>
</comment>
<evidence type="ECO:0000256" key="8">
    <source>
        <dbReference type="ARBA" id="ARBA00023242"/>
    </source>
</evidence>
<evidence type="ECO:0000256" key="6">
    <source>
        <dbReference type="ARBA" id="ARBA00022694"/>
    </source>
</evidence>
<dbReference type="GO" id="GO:0002939">
    <property type="term" value="P:tRNA N1-guanine methylation"/>
    <property type="evidence" value="ECO:0007669"/>
    <property type="project" value="TreeGrafter"/>
</dbReference>
<name>A0A7S4JH19_9STRA</name>
<evidence type="ECO:0000256" key="2">
    <source>
        <dbReference type="ARBA" id="ARBA00022490"/>
    </source>
</evidence>
<dbReference type="FunFam" id="3.30.300.110:FF:000001">
    <property type="entry name" value="tRNA (guanine(37)-N1)-methyltransferase"/>
    <property type="match status" value="1"/>
</dbReference>
<dbReference type="InterPro" id="IPR025792">
    <property type="entry name" value="tRNA_Gua_MeTrfase_euk"/>
</dbReference>
<dbReference type="EMBL" id="HBKQ01040464">
    <property type="protein sequence ID" value="CAE2263419.1"/>
    <property type="molecule type" value="Transcribed_RNA"/>
</dbReference>
<dbReference type="PROSITE" id="PS51684">
    <property type="entry name" value="SAM_MT_TRM5_TYW2"/>
    <property type="match status" value="1"/>
</dbReference>
<dbReference type="InterPro" id="IPR029063">
    <property type="entry name" value="SAM-dependent_MTases_sf"/>
</dbReference>
<evidence type="ECO:0000256" key="5">
    <source>
        <dbReference type="ARBA" id="ARBA00022691"/>
    </source>
</evidence>
<evidence type="ECO:0000256" key="4">
    <source>
        <dbReference type="ARBA" id="ARBA00022679"/>
    </source>
</evidence>
<dbReference type="Pfam" id="PF25133">
    <property type="entry name" value="TYW2_N_2"/>
    <property type="match status" value="1"/>
</dbReference>
<evidence type="ECO:0000256" key="1">
    <source>
        <dbReference type="ARBA" id="ARBA00009775"/>
    </source>
</evidence>
<dbReference type="InterPro" id="IPR056743">
    <property type="entry name" value="TRM5-TYW2-like_MTfase"/>
</dbReference>
<evidence type="ECO:0000256" key="10">
    <source>
        <dbReference type="HAMAP-Rule" id="MF_03152"/>
    </source>
</evidence>
<dbReference type="EC" id="2.1.1.228" evidence="10"/>
<sequence>MAGNGEPPLAQPPSLANSGAADSPLPLPLPKPLALPLPAPSSLTSSAAARAYAPSLLHSRLLPMFDETTVHPALIVPARRTAELRKKLGHVLMRRPRMCDVYKLTPEEEADAAAAAAAEGSARAEERKLALILKLDPPVPVPAAAAAGRDGTTITDDVYSDPAIASLLSECGDGGDGGSPFPAVRRSTHSIALAYGHLTVDRILRRILPPSVREVPSSFEAIGRLAHVNLREEALPYRYLIGRAVLDRNVGLDVVVNKIGTIENEYRTFPMEVLARRPLARKVDVGGDAGADDAAEKDAVMREPRGDDLELEVEVREEGCRFLLDFARVYWNSRLAGEHRRLVRLVAGKQPGREKALNRKQQKARKKIKDRKGKKRKLEEKDGTMGNTTDDGGNDGNGANGIANADASVGNASGERGPPAASPLPTVSLPRIVVADAMAGVGPFSVPLTSRYNAVTCHANDLNPTSYRYLTENAERNKCSSLDLLTYNMDGRAFLRRLDEEGVALDHVLMNLPASAPEFLDAFRGYSFPHKTRAVVARADEARAAQKEDGAAAGKEDEEAAAIPAAITTETSESSRRHRPVVHVHCFGPKDTKEAEKEAVGRCETALGCQLDGDTDQVKVHVVRDVSPRKNMLCVSFKLPWGVRELEKADFS</sequence>
<keyword evidence="2 10" id="KW-0963">Cytoplasm</keyword>
<dbReference type="Gene3D" id="3.40.50.150">
    <property type="entry name" value="Vaccinia Virus protein VP39"/>
    <property type="match status" value="1"/>
</dbReference>
<feature type="binding site" evidence="10">
    <location>
        <begin position="461"/>
        <end position="462"/>
    </location>
    <ligand>
        <name>S-adenosyl-L-methionine</name>
        <dbReference type="ChEBI" id="CHEBI:59789"/>
    </ligand>
</feature>
<feature type="compositionally biased region" description="Basic residues" evidence="11">
    <location>
        <begin position="358"/>
        <end position="376"/>
    </location>
</feature>
<evidence type="ECO:0000256" key="3">
    <source>
        <dbReference type="ARBA" id="ARBA00022603"/>
    </source>
</evidence>
<dbReference type="GO" id="GO:0052906">
    <property type="term" value="F:tRNA (guanine(37)-N1)-methyltransferase activity"/>
    <property type="evidence" value="ECO:0007669"/>
    <property type="project" value="UniProtKB-UniRule"/>
</dbReference>
<evidence type="ECO:0000256" key="9">
    <source>
        <dbReference type="ARBA" id="ARBA00047783"/>
    </source>
</evidence>
<keyword evidence="5 10" id="KW-0949">S-adenosyl-L-methionine</keyword>
<reference evidence="13" key="1">
    <citation type="submission" date="2021-01" db="EMBL/GenBank/DDBJ databases">
        <authorList>
            <person name="Corre E."/>
            <person name="Pelletier E."/>
            <person name="Niang G."/>
            <person name="Scheremetjew M."/>
            <person name="Finn R."/>
            <person name="Kale V."/>
            <person name="Holt S."/>
            <person name="Cochrane G."/>
            <person name="Meng A."/>
            <person name="Brown T."/>
            <person name="Cohen L."/>
        </authorList>
    </citation>
    <scope>NUCLEOTIDE SEQUENCE</scope>
    <source>
        <strain evidence="13">Isolate 1302-5</strain>
    </source>
</reference>
<comment type="similarity">
    <text evidence="10">Belongs to the TRM5 / TYW2 family.</text>
</comment>
<dbReference type="HAMAP" id="MF_03152">
    <property type="entry name" value="TRM5"/>
    <property type="match status" value="1"/>
</dbReference>
<comment type="similarity">
    <text evidence="1">Belongs to the class I-like SAM-binding methyltransferase superfamily. TRM5/TYW2 family.</text>
</comment>
<keyword evidence="6 10" id="KW-0819">tRNA processing</keyword>
<keyword evidence="7 10" id="KW-0496">Mitochondrion</keyword>
<evidence type="ECO:0000256" key="11">
    <source>
        <dbReference type="SAM" id="MobiDB-lite"/>
    </source>
</evidence>
<organism evidence="13">
    <name type="scientific">Odontella aurita</name>
    <dbReference type="NCBI Taxonomy" id="265563"/>
    <lineage>
        <taxon>Eukaryota</taxon>
        <taxon>Sar</taxon>
        <taxon>Stramenopiles</taxon>
        <taxon>Ochrophyta</taxon>
        <taxon>Bacillariophyta</taxon>
        <taxon>Mediophyceae</taxon>
        <taxon>Biddulphiophycidae</taxon>
        <taxon>Eupodiscales</taxon>
        <taxon>Odontellaceae</taxon>
        <taxon>Odontella</taxon>
    </lineage>
</organism>
<dbReference type="InterPro" id="IPR056744">
    <property type="entry name" value="TRM5/TYW2-like_N"/>
</dbReference>
<dbReference type="InterPro" id="IPR030382">
    <property type="entry name" value="MeTrfase_TRM5/TYW2"/>
</dbReference>
<dbReference type="Pfam" id="PF02475">
    <property type="entry name" value="TRM5-TYW2_MTfase"/>
    <property type="match status" value="1"/>
</dbReference>
<dbReference type="Gene3D" id="3.30.300.110">
    <property type="entry name" value="Met-10+ protein-like domains"/>
    <property type="match status" value="1"/>
</dbReference>
<protein>
    <recommendedName>
        <fullName evidence="10">tRNA (guanine(37)-N1)-methyltransferase</fullName>
        <ecNumber evidence="10">2.1.1.228</ecNumber>
    </recommendedName>
    <alternativeName>
        <fullName evidence="10">M1G-methyltransferase</fullName>
    </alternativeName>
    <alternativeName>
        <fullName evidence="10">tRNA [GM37] methyltransferase</fullName>
    </alternativeName>
    <alternativeName>
        <fullName evidence="10">tRNA methyltransferase 5 homolog</fullName>
    </alternativeName>
</protein>
<dbReference type="PANTHER" id="PTHR23245">
    <property type="entry name" value="TRNA METHYLTRANSFERASE"/>
    <property type="match status" value="1"/>
</dbReference>
<dbReference type="SUPFAM" id="SSF53335">
    <property type="entry name" value="S-adenosyl-L-methionine-dependent methyltransferases"/>
    <property type="match status" value="1"/>
</dbReference>
<comment type="subunit">
    <text evidence="10">Monomer.</text>
</comment>
<feature type="domain" description="SAM-dependent methyltransferase TRM5/TYW2-type" evidence="12">
    <location>
        <begin position="219"/>
        <end position="641"/>
    </location>
</feature>
<keyword evidence="8 10" id="KW-0539">Nucleus</keyword>
<proteinExistence type="inferred from homology"/>
<feature type="region of interest" description="Disordered" evidence="11">
    <location>
        <begin position="351"/>
        <end position="423"/>
    </location>
</feature>
<dbReference type="GO" id="GO:0070901">
    <property type="term" value="P:mitochondrial tRNA methylation"/>
    <property type="evidence" value="ECO:0007669"/>
    <property type="project" value="UniProtKB-ARBA"/>
</dbReference>
<feature type="binding site" evidence="10">
    <location>
        <position position="511"/>
    </location>
    <ligand>
        <name>S-adenosyl-L-methionine</name>
        <dbReference type="ChEBI" id="CHEBI:59789"/>
    </ligand>
</feature>
<dbReference type="GO" id="GO:0005759">
    <property type="term" value="C:mitochondrial matrix"/>
    <property type="evidence" value="ECO:0007669"/>
    <property type="project" value="UniProtKB-SubCell"/>
</dbReference>
<dbReference type="AlphaFoldDB" id="A0A7S4JH19"/>
<gene>
    <name evidence="13" type="ORF">OAUR00152_LOCUS27862</name>
</gene>
<feature type="binding site" evidence="10">
    <location>
        <position position="339"/>
    </location>
    <ligand>
        <name>S-adenosyl-L-methionine</name>
        <dbReference type="ChEBI" id="CHEBI:59789"/>
    </ligand>
</feature>
<keyword evidence="3 10" id="KW-0489">Methyltransferase</keyword>
<dbReference type="PANTHER" id="PTHR23245:SF36">
    <property type="entry name" value="TRNA (GUANINE(37)-N1)-METHYLTRANSFERASE"/>
    <property type="match status" value="1"/>
</dbReference>
<feature type="region of interest" description="Disordered" evidence="11">
    <location>
        <begin position="1"/>
        <end position="24"/>
    </location>
</feature>
<evidence type="ECO:0000256" key="7">
    <source>
        <dbReference type="ARBA" id="ARBA00023128"/>
    </source>
</evidence>